<evidence type="ECO:0000313" key="4">
    <source>
        <dbReference type="Proteomes" id="UP001208041"/>
    </source>
</evidence>
<dbReference type="PANTHER" id="PTHR47505">
    <property type="entry name" value="DNA UTILIZATION PROTEIN YHGH"/>
    <property type="match status" value="1"/>
</dbReference>
<dbReference type="Pfam" id="PF18912">
    <property type="entry name" value="DZR_2"/>
    <property type="match status" value="1"/>
</dbReference>
<dbReference type="RefSeq" id="WP_263954504.1">
    <property type="nucleotide sequence ID" value="NZ_JAOYFC010000003.1"/>
</dbReference>
<comment type="similarity">
    <text evidence="1">Belongs to the ComF/GntX family.</text>
</comment>
<dbReference type="InterPro" id="IPR044005">
    <property type="entry name" value="DZR_2"/>
</dbReference>
<evidence type="ECO:0000259" key="2">
    <source>
        <dbReference type="Pfam" id="PF18912"/>
    </source>
</evidence>
<dbReference type="PANTHER" id="PTHR47505:SF1">
    <property type="entry name" value="DNA UTILIZATION PROTEIN YHGH"/>
    <property type="match status" value="1"/>
</dbReference>
<accession>A0AAE3J079</accession>
<dbReference type="InterPro" id="IPR051910">
    <property type="entry name" value="ComF/GntX_DNA_util-trans"/>
</dbReference>
<dbReference type="Gene3D" id="3.40.50.2020">
    <property type="match status" value="1"/>
</dbReference>
<gene>
    <name evidence="3" type="ORF">OH136_13530</name>
</gene>
<dbReference type="EMBL" id="JAOYFC010000003">
    <property type="protein sequence ID" value="MCV6825577.1"/>
    <property type="molecule type" value="Genomic_DNA"/>
</dbReference>
<comment type="caution">
    <text evidence="3">The sequence shown here is derived from an EMBL/GenBank/DDBJ whole genome shotgun (WGS) entry which is preliminary data.</text>
</comment>
<name>A0AAE3J079_9RHOB</name>
<dbReference type="InterPro" id="IPR000836">
    <property type="entry name" value="PRTase_dom"/>
</dbReference>
<dbReference type="SUPFAM" id="SSF53271">
    <property type="entry name" value="PRTase-like"/>
    <property type="match status" value="1"/>
</dbReference>
<feature type="domain" description="Double zinc ribbon" evidence="2">
    <location>
        <begin position="4"/>
        <end position="65"/>
    </location>
</feature>
<sequence>MQRLLRAVFPPQCIGCGDMVESEGALCGPCWRDTRFITGVVCDCCGSPLMGEVVEGETLYCDECLEGRRVWDRGRAAFLYKDTGRKLVLALKHGDRLDVVKPAAEWMSRAAEEIVDDDTIVAPIPLHWTRFMKRRFNQSALLSKEIANNLHLEHVPELLRRVKRTQSLEGQTAGKRRKTLSNAIMPHPKYWQRMEGRSVLLVDDVLTTGATINAAARACIASLASEVNVIALARVERDS</sequence>
<dbReference type="Proteomes" id="UP001208041">
    <property type="component" value="Unassembled WGS sequence"/>
</dbReference>
<dbReference type="AlphaFoldDB" id="A0AAE3J079"/>
<evidence type="ECO:0000256" key="1">
    <source>
        <dbReference type="ARBA" id="ARBA00008007"/>
    </source>
</evidence>
<evidence type="ECO:0000313" key="3">
    <source>
        <dbReference type="EMBL" id="MCV6825577.1"/>
    </source>
</evidence>
<organism evidence="3 4">
    <name type="scientific">Halocynthiibacter halioticoli</name>
    <dbReference type="NCBI Taxonomy" id="2986804"/>
    <lineage>
        <taxon>Bacteria</taxon>
        <taxon>Pseudomonadati</taxon>
        <taxon>Pseudomonadota</taxon>
        <taxon>Alphaproteobacteria</taxon>
        <taxon>Rhodobacterales</taxon>
        <taxon>Paracoccaceae</taxon>
        <taxon>Halocynthiibacter</taxon>
    </lineage>
</organism>
<dbReference type="InterPro" id="IPR029057">
    <property type="entry name" value="PRTase-like"/>
</dbReference>
<proteinExistence type="inferred from homology"/>
<keyword evidence="4" id="KW-1185">Reference proteome</keyword>
<reference evidence="3" key="1">
    <citation type="submission" date="2022-10" db="EMBL/GenBank/DDBJ databases">
        <authorList>
            <person name="Yue Y."/>
        </authorList>
    </citation>
    <scope>NUCLEOTIDE SEQUENCE</scope>
    <source>
        <strain evidence="3">Z654</strain>
    </source>
</reference>
<protein>
    <submittedName>
        <fullName evidence="3">ComF family protein</fullName>
    </submittedName>
</protein>
<dbReference type="CDD" id="cd06223">
    <property type="entry name" value="PRTases_typeI"/>
    <property type="match status" value="1"/>
</dbReference>